<dbReference type="Proteomes" id="UP000319462">
    <property type="component" value="Chromosome 5"/>
</dbReference>
<protein>
    <submittedName>
        <fullName evidence="3">Hypothetical_protein</fullName>
    </submittedName>
</protein>
<feature type="region of interest" description="Disordered" evidence="1">
    <location>
        <begin position="643"/>
        <end position="666"/>
    </location>
</feature>
<dbReference type="AlphaFoldDB" id="A0A3P3YXZ6"/>
<reference evidence="3 4" key="1">
    <citation type="submission" date="2018-09" db="EMBL/GenBank/DDBJ databases">
        <authorList>
            <person name="Peiro R."/>
            <person name="Begona"/>
            <person name="Cbmso G."/>
            <person name="Lopez M."/>
            <person name="Gonzalez S."/>
        </authorList>
    </citation>
    <scope>NUCLEOTIDE SEQUENCE [LARGE SCALE GENOMIC DNA]</scope>
</reference>
<gene>
    <name evidence="3" type="ORF">LBRM2904_05.1230</name>
</gene>
<organism evidence="3 4">
    <name type="scientific">Leishmania braziliensis MHOM/BR/75/M2904</name>
    <dbReference type="NCBI Taxonomy" id="420245"/>
    <lineage>
        <taxon>Eukaryota</taxon>
        <taxon>Discoba</taxon>
        <taxon>Euglenozoa</taxon>
        <taxon>Kinetoplastea</taxon>
        <taxon>Metakinetoplastina</taxon>
        <taxon>Trypanosomatida</taxon>
        <taxon>Trypanosomatidae</taxon>
        <taxon>Leishmaniinae</taxon>
        <taxon>Leishmania</taxon>
        <taxon>Leishmania braziliensis species complex</taxon>
    </lineage>
</organism>
<feature type="signal peptide" evidence="2">
    <location>
        <begin position="1"/>
        <end position="17"/>
    </location>
</feature>
<name>A0A3P3YXZ6_LEIBR</name>
<evidence type="ECO:0000256" key="1">
    <source>
        <dbReference type="SAM" id="MobiDB-lite"/>
    </source>
</evidence>
<feature type="chain" id="PRO_5018060962" evidence="2">
    <location>
        <begin position="18"/>
        <end position="680"/>
    </location>
</feature>
<evidence type="ECO:0000313" key="3">
    <source>
        <dbReference type="EMBL" id="SYZ62818.1"/>
    </source>
</evidence>
<keyword evidence="2" id="KW-0732">Signal</keyword>
<proteinExistence type="predicted"/>
<feature type="region of interest" description="Disordered" evidence="1">
    <location>
        <begin position="559"/>
        <end position="587"/>
    </location>
</feature>
<evidence type="ECO:0000256" key="2">
    <source>
        <dbReference type="SAM" id="SignalP"/>
    </source>
</evidence>
<sequence>MWRMSALWLGWWGRVGACYLLLPLLLFPQHPAITVGHHPLSISAHFSRHALSRSPPPHYTPSFPSLSLCVCALSFIRESGTTWHPRGVFYRRTRILYWVCHITVFAYTRLFLPLCCCCCCCCCLLGCVLLKTQRSSTTQRLPPPPPPPPQLLLFSFLQMRRSALRGAARGNDSGALYRRYRNAGLCAVPSLTSSVQGDVSTSVVTSSSLSCSPRRSVCYPTSLHMSARHRLTNASILSNIKSMANEKDDLTSKLVYLRRRQEDAIAFAVKEKEMLAEKAKRQLALEEEKRKVEAHIEALIVEAAQIGGPAAAQRVRDAIAKDKSRYVRSVDAFGDKTVRLQHTFAGLADNRIIHWWEYAYWNYMRYFFTQELLIAKDRFGNKFTVTWQFLKGREEQRRMYRKDSNKKHQPYGALATDERLWERWMRGHRGDPPSVAEEEHLRDYKKQFFGAMVLEDEEVEDALMRLMAHMNRASQTFQELDDDQVYGDAHRAAKPLRETERKPGEEMAARQKRQGATWTLGFARGDLFYNEEETQVMRTEMGHLFRNMEWQALEYRRQVRRNKQQPPHGKPPEGTTDPNTPDGDPMNHYWERTDLGIPYHDAVPDLTTPELERMRIESDQLEDERLAIRKELGLTDLGDIREGREPIKRGHAPFQPPPVSQRWKPKCWEESWGTGSGMKY</sequence>
<accession>A0A3P3YXZ6</accession>
<evidence type="ECO:0000313" key="4">
    <source>
        <dbReference type="Proteomes" id="UP000319462"/>
    </source>
</evidence>
<dbReference type="EMBL" id="LS997604">
    <property type="protein sequence ID" value="SYZ62818.1"/>
    <property type="molecule type" value="Genomic_DNA"/>
</dbReference>